<keyword evidence="1" id="KW-0614">Plasmid</keyword>
<evidence type="ECO:0000313" key="2">
    <source>
        <dbReference type="Proteomes" id="UP000000268"/>
    </source>
</evidence>
<dbReference type="AlphaFoldDB" id="A8ZPI3"/>
<geneLocation type="plasmid" evidence="1 2">
    <name>pREB5</name>
</geneLocation>
<protein>
    <submittedName>
        <fullName evidence="1">Uncharacterized protein</fullName>
    </submittedName>
</protein>
<organism evidence="1 2">
    <name type="scientific">Acaryochloris marina (strain MBIC 11017)</name>
    <dbReference type="NCBI Taxonomy" id="329726"/>
    <lineage>
        <taxon>Bacteria</taxon>
        <taxon>Bacillati</taxon>
        <taxon>Cyanobacteriota</taxon>
        <taxon>Cyanophyceae</taxon>
        <taxon>Acaryochloridales</taxon>
        <taxon>Acaryochloridaceae</taxon>
        <taxon>Acaryochloris</taxon>
    </lineage>
</organism>
<gene>
    <name evidence="1" type="ordered locus">AM1_E0151</name>
</gene>
<proteinExistence type="predicted"/>
<dbReference type="Proteomes" id="UP000000268">
    <property type="component" value="Plasmid pREB5"/>
</dbReference>
<sequence>MESEEIIIRYYRNPIPVMVDPGQNHPRHEHDLLLGWICQGKDRSPVLKNFPNAEIVAKAKSESEAKPYLTLVKQ</sequence>
<evidence type="ECO:0000313" key="1">
    <source>
        <dbReference type="EMBL" id="ABW32920.1"/>
    </source>
</evidence>
<dbReference type="HOGENOM" id="CLU_2713080_0_0_3"/>
<dbReference type="KEGG" id="amr:AM1_E0151"/>
<reference evidence="1 2" key="1">
    <citation type="journal article" date="2008" name="Proc. Natl. Acad. Sci. U.S.A.">
        <title>Niche adaptation and genome expansion in the chlorophyll d-producing cyanobacterium Acaryochloris marina.</title>
        <authorList>
            <person name="Swingley W.D."/>
            <person name="Chen M."/>
            <person name="Cheung P.C."/>
            <person name="Conrad A.L."/>
            <person name="Dejesa L.C."/>
            <person name="Hao J."/>
            <person name="Honchak B.M."/>
            <person name="Karbach L.E."/>
            <person name="Kurdoglu A."/>
            <person name="Lahiri S."/>
            <person name="Mastrian S.D."/>
            <person name="Miyashita H."/>
            <person name="Page L."/>
            <person name="Ramakrishna P."/>
            <person name="Satoh S."/>
            <person name="Sattley W.M."/>
            <person name="Shimada Y."/>
            <person name="Taylor H.L."/>
            <person name="Tomo T."/>
            <person name="Tsuchiya T."/>
            <person name="Wang Z.T."/>
            <person name="Raymond J."/>
            <person name="Mimuro M."/>
            <person name="Blankenship R.E."/>
            <person name="Touchman J.W."/>
        </authorList>
    </citation>
    <scope>NUCLEOTIDE SEQUENCE [LARGE SCALE GENOMIC DNA]</scope>
    <source>
        <strain evidence="2">MBIC 11017</strain>
        <plasmid evidence="2">Plasmid pREB5</plasmid>
    </source>
</reference>
<keyword evidence="2" id="KW-1185">Reference proteome</keyword>
<dbReference type="EMBL" id="CP000842">
    <property type="protein sequence ID" value="ABW32920.1"/>
    <property type="molecule type" value="Genomic_DNA"/>
</dbReference>
<name>A8ZPI3_ACAM1</name>
<accession>A8ZPI3</accession>
<dbReference type="OrthoDB" id="578375at2"/>